<sequence>MTPPVTPQPSCPMELETTTDTIFTQLFGVLYITLTGLIDSMLAPILWLALPSMPAGQPPANLPKPITGWLPFTGPGLICG</sequence>
<evidence type="ECO:0000313" key="2">
    <source>
        <dbReference type="Proteomes" id="UP001165960"/>
    </source>
</evidence>
<dbReference type="Proteomes" id="UP001165960">
    <property type="component" value="Unassembled WGS sequence"/>
</dbReference>
<accession>A0ACC2SZR9</accession>
<reference evidence="1" key="1">
    <citation type="submission" date="2022-04" db="EMBL/GenBank/DDBJ databases">
        <title>Genome of the entomopathogenic fungus Entomophthora muscae.</title>
        <authorList>
            <person name="Elya C."/>
            <person name="Lovett B.R."/>
            <person name="Lee E."/>
            <person name="Macias A.M."/>
            <person name="Hajek A.E."/>
            <person name="De Bivort B.L."/>
            <person name="Kasson M.T."/>
            <person name="De Fine Licht H.H."/>
            <person name="Stajich J.E."/>
        </authorList>
    </citation>
    <scope>NUCLEOTIDE SEQUENCE</scope>
    <source>
        <strain evidence="1">Berkeley</strain>
    </source>
</reference>
<proteinExistence type="predicted"/>
<organism evidence="1 2">
    <name type="scientific">Entomophthora muscae</name>
    <dbReference type="NCBI Taxonomy" id="34485"/>
    <lineage>
        <taxon>Eukaryota</taxon>
        <taxon>Fungi</taxon>
        <taxon>Fungi incertae sedis</taxon>
        <taxon>Zoopagomycota</taxon>
        <taxon>Entomophthoromycotina</taxon>
        <taxon>Entomophthoromycetes</taxon>
        <taxon>Entomophthorales</taxon>
        <taxon>Entomophthoraceae</taxon>
        <taxon>Entomophthora</taxon>
    </lineage>
</organism>
<gene>
    <name evidence="1" type="ORF">DSO57_1036024</name>
</gene>
<protein>
    <submittedName>
        <fullName evidence="1">Uncharacterized protein</fullName>
    </submittedName>
</protein>
<name>A0ACC2SZR9_9FUNG</name>
<evidence type="ECO:0000313" key="1">
    <source>
        <dbReference type="EMBL" id="KAJ9067751.1"/>
    </source>
</evidence>
<keyword evidence="2" id="KW-1185">Reference proteome</keyword>
<comment type="caution">
    <text evidence="1">The sequence shown here is derived from an EMBL/GenBank/DDBJ whole genome shotgun (WGS) entry which is preliminary data.</text>
</comment>
<dbReference type="EMBL" id="QTSX02003884">
    <property type="protein sequence ID" value="KAJ9067751.1"/>
    <property type="molecule type" value="Genomic_DNA"/>
</dbReference>